<gene>
    <name evidence="5" type="ORF">MHBO_004487</name>
</gene>
<dbReference type="PANTHER" id="PTHR11761:SF3">
    <property type="entry name" value="LARGE RIBOSOMAL SUBUNIT PROTEIN UL14M"/>
    <property type="match status" value="1"/>
</dbReference>
<dbReference type="EMBL" id="JBDODL010004147">
    <property type="protein sequence ID" value="MES1922956.1"/>
    <property type="molecule type" value="Genomic_DNA"/>
</dbReference>
<comment type="caution">
    <text evidence="5">The sequence shown here is derived from an EMBL/GenBank/DDBJ whole genome shotgun (WGS) entry which is preliminary data.</text>
</comment>
<organism evidence="5 6">
    <name type="scientific">Bonamia ostreae</name>
    <dbReference type="NCBI Taxonomy" id="126728"/>
    <lineage>
        <taxon>Eukaryota</taxon>
        <taxon>Sar</taxon>
        <taxon>Rhizaria</taxon>
        <taxon>Endomyxa</taxon>
        <taxon>Ascetosporea</taxon>
        <taxon>Haplosporida</taxon>
        <taxon>Bonamia</taxon>
    </lineage>
</organism>
<dbReference type="CDD" id="cd00337">
    <property type="entry name" value="Ribosomal_uL14"/>
    <property type="match status" value="1"/>
</dbReference>
<dbReference type="PANTHER" id="PTHR11761">
    <property type="entry name" value="50S/60S RIBOSOMAL PROTEIN L14/L23"/>
    <property type="match status" value="1"/>
</dbReference>
<dbReference type="Gene3D" id="2.40.150.20">
    <property type="entry name" value="Ribosomal protein L14"/>
    <property type="match status" value="1"/>
</dbReference>
<evidence type="ECO:0008006" key="7">
    <source>
        <dbReference type="Google" id="ProtNLM"/>
    </source>
</evidence>
<keyword evidence="3 4" id="KW-0687">Ribonucleoprotein</keyword>
<accession>A0ABV2ATG7</accession>
<dbReference type="SUPFAM" id="SSF50193">
    <property type="entry name" value="Ribosomal protein L14"/>
    <property type="match status" value="1"/>
</dbReference>
<proteinExistence type="inferred from homology"/>
<sequence>MFALTKSRCRSLPFRSFLVKMASRTVVTMRCGTADNSGAVLVRVIGNIGRRANKNPKIGDICTVTVREALNSKDSKVKRKDVVWAVLATSKKNFRRKDGSHIRSYRNSFVLIDKERKPIANRILYPVARELKKYKFVGDKAEVLI</sequence>
<dbReference type="InterPro" id="IPR036853">
    <property type="entry name" value="Ribosomal_uL14_sf"/>
</dbReference>
<evidence type="ECO:0000256" key="3">
    <source>
        <dbReference type="ARBA" id="ARBA00023274"/>
    </source>
</evidence>
<dbReference type="HAMAP" id="MF_01367">
    <property type="entry name" value="Ribosomal_uL14"/>
    <property type="match status" value="1"/>
</dbReference>
<evidence type="ECO:0000313" key="6">
    <source>
        <dbReference type="Proteomes" id="UP001439008"/>
    </source>
</evidence>
<keyword evidence="2 4" id="KW-0689">Ribosomal protein</keyword>
<dbReference type="SMART" id="SM01374">
    <property type="entry name" value="Ribosomal_L14"/>
    <property type="match status" value="1"/>
</dbReference>
<reference evidence="5 6" key="1">
    <citation type="journal article" date="2024" name="BMC Biol.">
        <title>Comparative genomics of Ascetosporea gives new insight into the evolutionary basis for animal parasitism in Rhizaria.</title>
        <authorList>
            <person name="Hiltunen Thoren M."/>
            <person name="Onut-Brannstrom I."/>
            <person name="Alfjorden A."/>
            <person name="Peckova H."/>
            <person name="Swords F."/>
            <person name="Hooper C."/>
            <person name="Holzer A.S."/>
            <person name="Bass D."/>
            <person name="Burki F."/>
        </authorList>
    </citation>
    <scope>NUCLEOTIDE SEQUENCE [LARGE SCALE GENOMIC DNA]</scope>
    <source>
        <strain evidence="5">20-A016</strain>
    </source>
</reference>
<keyword evidence="6" id="KW-1185">Reference proteome</keyword>
<evidence type="ECO:0000256" key="4">
    <source>
        <dbReference type="RuleBase" id="RU003949"/>
    </source>
</evidence>
<evidence type="ECO:0000313" key="5">
    <source>
        <dbReference type="EMBL" id="MES1922956.1"/>
    </source>
</evidence>
<protein>
    <recommendedName>
        <fullName evidence="7">Ribosomal protein L14</fullName>
    </recommendedName>
</protein>
<evidence type="ECO:0000256" key="2">
    <source>
        <dbReference type="ARBA" id="ARBA00022980"/>
    </source>
</evidence>
<dbReference type="Pfam" id="PF00238">
    <property type="entry name" value="Ribosomal_L14"/>
    <property type="match status" value="1"/>
</dbReference>
<dbReference type="InterPro" id="IPR000218">
    <property type="entry name" value="Ribosomal_uL14"/>
</dbReference>
<comment type="similarity">
    <text evidence="1 4">Belongs to the universal ribosomal protein uL14 family.</text>
</comment>
<dbReference type="Proteomes" id="UP001439008">
    <property type="component" value="Unassembled WGS sequence"/>
</dbReference>
<evidence type="ECO:0000256" key="1">
    <source>
        <dbReference type="ARBA" id="ARBA00010745"/>
    </source>
</evidence>
<name>A0ABV2ATG7_9EUKA</name>